<proteinExistence type="predicted"/>
<dbReference type="InterPro" id="IPR013212">
    <property type="entry name" value="Mad3/Bub1_I"/>
</dbReference>
<evidence type="ECO:0000259" key="2">
    <source>
        <dbReference type="PROSITE" id="PS51489"/>
    </source>
</evidence>
<evidence type="ECO:0000313" key="3">
    <source>
        <dbReference type="EMBL" id="KAK4746935.1"/>
    </source>
</evidence>
<dbReference type="Gene3D" id="1.25.40.430">
    <property type="match status" value="1"/>
</dbReference>
<dbReference type="Pfam" id="PF08311">
    <property type="entry name" value="Mad3_BUB1_I"/>
    <property type="match status" value="1"/>
</dbReference>
<feature type="compositionally biased region" description="Basic and acidic residues" evidence="1">
    <location>
        <begin position="453"/>
        <end position="464"/>
    </location>
</feature>
<dbReference type="GO" id="GO:0004672">
    <property type="term" value="F:protein kinase activity"/>
    <property type="evidence" value="ECO:0007669"/>
    <property type="project" value="TreeGrafter"/>
</dbReference>
<dbReference type="GO" id="GO:0007094">
    <property type="term" value="P:mitotic spindle assembly checkpoint signaling"/>
    <property type="evidence" value="ECO:0007669"/>
    <property type="project" value="InterPro"/>
</dbReference>
<comment type="caution">
    <text evidence="3">The sequence shown here is derived from an EMBL/GenBank/DDBJ whole genome shotgun (WGS) entry which is preliminary data.</text>
</comment>
<dbReference type="AlphaFoldDB" id="A0AAN7JKD8"/>
<dbReference type="Proteomes" id="UP001345219">
    <property type="component" value="Chromosome 20"/>
</dbReference>
<sequence length="557" mass="63568">MPATDSTQPHGTTDAVAAQRDDLFSSLISDIKTYTGRDPLLPWLRGIKTMKECLPAQLLKEKLPRFLQKCTQKFESDRRYKNDIRYIRVWLQLMDYVDDPGILLKAMEASCIGSKRSLFYQAYALYYEKAKKYEEAEKVYHFGVQNFAEPMDDLKKSYDQFLCRFERIKDKKIKITTQHRQVHEKKLRKKSRLCHNSLENKENMCRAENKARGAYCNSSLNHAVNGKSREEIGKNLDEKLKNKESFKASDDIVLTKFVDTAIVGKPHVEDACHHGLVEPTINMKEAIDVINGMFSEPIEVNPVKRKGLNHSQQNENWSCKPRVFIDEDANEKVEAEQPQQKLLEIYIDEEEHCDDSDEGHLTGNSVSTAFVFPRPKDLSPENQDELGTATSSKGKFREDTVVCRFVGSAIVDDPLFENVCHHGLVDPTVNLKEAMKDINSMFGKPIDYVRSKRSKNERPLEGKGLDSGFLILPDEDDENVNDREERLQVSSDLSAKVENPGKYSVGISILPGNELELPQEKLRPGPSVNSRDLFEPTMFTKEAMDDINKMFGGPLDF</sequence>
<dbReference type="SMART" id="SM00777">
    <property type="entry name" value="Mad3_BUB1_I"/>
    <property type="match status" value="1"/>
</dbReference>
<feature type="region of interest" description="Disordered" evidence="1">
    <location>
        <begin position="453"/>
        <end position="479"/>
    </location>
</feature>
<dbReference type="EMBL" id="JAXIOK010000020">
    <property type="protein sequence ID" value="KAK4746935.1"/>
    <property type="molecule type" value="Genomic_DNA"/>
</dbReference>
<protein>
    <recommendedName>
        <fullName evidence="2">BUB1 N-terminal domain-containing protein</fullName>
    </recommendedName>
</protein>
<accession>A0AAN7JKD8</accession>
<dbReference type="PROSITE" id="PS51489">
    <property type="entry name" value="BUB1_N"/>
    <property type="match status" value="1"/>
</dbReference>
<reference evidence="3 4" key="1">
    <citation type="journal article" date="2023" name="Hortic Res">
        <title>Pangenome of water caltrop reveals structural variations and asymmetric subgenome divergence after allopolyploidization.</title>
        <authorList>
            <person name="Zhang X."/>
            <person name="Chen Y."/>
            <person name="Wang L."/>
            <person name="Yuan Y."/>
            <person name="Fang M."/>
            <person name="Shi L."/>
            <person name="Lu R."/>
            <person name="Comes H.P."/>
            <person name="Ma Y."/>
            <person name="Chen Y."/>
            <person name="Huang G."/>
            <person name="Zhou Y."/>
            <person name="Zheng Z."/>
            <person name="Qiu Y."/>
        </authorList>
    </citation>
    <scope>NUCLEOTIDE SEQUENCE [LARGE SCALE GENOMIC DNA]</scope>
    <source>
        <tissue evidence="3">Roots</tissue>
    </source>
</reference>
<evidence type="ECO:0000313" key="4">
    <source>
        <dbReference type="Proteomes" id="UP001345219"/>
    </source>
</evidence>
<evidence type="ECO:0000256" key="1">
    <source>
        <dbReference type="SAM" id="MobiDB-lite"/>
    </source>
</evidence>
<dbReference type="PANTHER" id="PTHR14030">
    <property type="entry name" value="MITOTIC CHECKPOINT SERINE/THREONINE-PROTEIN KINASE BUB1"/>
    <property type="match status" value="1"/>
</dbReference>
<feature type="region of interest" description="Disordered" evidence="1">
    <location>
        <begin position="374"/>
        <end position="393"/>
    </location>
</feature>
<dbReference type="PANTHER" id="PTHR14030:SF2">
    <property type="entry name" value="OS11G0128700 PROTEIN"/>
    <property type="match status" value="1"/>
</dbReference>
<dbReference type="InterPro" id="IPR015661">
    <property type="entry name" value="Bub1/Mad3"/>
</dbReference>
<keyword evidence="4" id="KW-1185">Reference proteome</keyword>
<feature type="domain" description="BUB1 N-terminal" evidence="2">
    <location>
        <begin position="27"/>
        <end position="191"/>
    </location>
</feature>
<dbReference type="GO" id="GO:0051754">
    <property type="term" value="P:meiotic sister chromatid cohesion, centromeric"/>
    <property type="evidence" value="ECO:0007669"/>
    <property type="project" value="TreeGrafter"/>
</dbReference>
<name>A0AAN7JKD8_9MYRT</name>
<gene>
    <name evidence="3" type="ORF">SAY87_025972</name>
</gene>
<organism evidence="3 4">
    <name type="scientific">Trapa incisa</name>
    <dbReference type="NCBI Taxonomy" id="236973"/>
    <lineage>
        <taxon>Eukaryota</taxon>
        <taxon>Viridiplantae</taxon>
        <taxon>Streptophyta</taxon>
        <taxon>Embryophyta</taxon>
        <taxon>Tracheophyta</taxon>
        <taxon>Spermatophyta</taxon>
        <taxon>Magnoliopsida</taxon>
        <taxon>eudicotyledons</taxon>
        <taxon>Gunneridae</taxon>
        <taxon>Pentapetalae</taxon>
        <taxon>rosids</taxon>
        <taxon>malvids</taxon>
        <taxon>Myrtales</taxon>
        <taxon>Lythraceae</taxon>
        <taxon>Trapa</taxon>
    </lineage>
</organism>